<name>A0A9D2AUN1_9FIRM</name>
<reference evidence="2" key="2">
    <citation type="submission" date="2021-04" db="EMBL/GenBank/DDBJ databases">
        <authorList>
            <person name="Gilroy R."/>
        </authorList>
    </citation>
    <scope>NUCLEOTIDE SEQUENCE</scope>
    <source>
        <strain evidence="2">2189</strain>
    </source>
</reference>
<keyword evidence="1" id="KW-0812">Transmembrane</keyword>
<keyword evidence="1" id="KW-1133">Transmembrane helix</keyword>
<dbReference type="NCBIfam" id="NF038065">
    <property type="entry name" value="Pr6Pr"/>
    <property type="match status" value="1"/>
</dbReference>
<dbReference type="PROSITE" id="PS51257">
    <property type="entry name" value="PROKAR_LIPOPROTEIN"/>
    <property type="match status" value="1"/>
</dbReference>
<evidence type="ECO:0000313" key="2">
    <source>
        <dbReference type="EMBL" id="HIX50560.1"/>
    </source>
</evidence>
<evidence type="ECO:0000256" key="1">
    <source>
        <dbReference type="SAM" id="Phobius"/>
    </source>
</evidence>
<sequence length="227" mass="24600">MIRTISSILLQLAVCACAAAGVILTTRLGGDFMAGATAFLFFTIQSNLWIAAVCLLFAVLQAVSLCRREFALPRACATLKYVFTVSITLTGAVFCAVLAPTMPGSFSSAANVLTHVTVPALAIGDLFLCRAPAPRYKDFWWALLPPLYYVGFAAVGYVCGWNFGMGNNYPYFFLNWGSPVGAFGFGGEGEYFMGCFWWILLLLLFISALALGYIALLRRMQKSGLQG</sequence>
<dbReference type="AlphaFoldDB" id="A0A9D2AUN1"/>
<feature type="transmembrane region" description="Helical" evidence="1">
    <location>
        <begin position="36"/>
        <end position="60"/>
    </location>
</feature>
<protein>
    <submittedName>
        <fullName evidence="2">Pr6Pr family membrane protein</fullName>
    </submittedName>
</protein>
<feature type="transmembrane region" description="Helical" evidence="1">
    <location>
        <begin position="140"/>
        <end position="163"/>
    </location>
</feature>
<evidence type="ECO:0000313" key="3">
    <source>
        <dbReference type="Proteomes" id="UP000886847"/>
    </source>
</evidence>
<comment type="caution">
    <text evidence="2">The sequence shown here is derived from an EMBL/GenBank/DDBJ whole genome shotgun (WGS) entry which is preliminary data.</text>
</comment>
<dbReference type="EMBL" id="DXEW01000025">
    <property type="protein sequence ID" value="HIX50560.1"/>
    <property type="molecule type" value="Genomic_DNA"/>
</dbReference>
<proteinExistence type="predicted"/>
<organism evidence="2 3">
    <name type="scientific">Candidatus Borkfalkia faecavium</name>
    <dbReference type="NCBI Taxonomy" id="2838508"/>
    <lineage>
        <taxon>Bacteria</taxon>
        <taxon>Bacillati</taxon>
        <taxon>Bacillota</taxon>
        <taxon>Clostridia</taxon>
        <taxon>Christensenellales</taxon>
        <taxon>Christensenellaceae</taxon>
        <taxon>Candidatus Borkfalkia</taxon>
    </lineage>
</organism>
<gene>
    <name evidence="2" type="ORF">H9851_04695</name>
</gene>
<feature type="transmembrane region" description="Helical" evidence="1">
    <location>
        <begin position="81"/>
        <end position="102"/>
    </location>
</feature>
<keyword evidence="1" id="KW-0472">Membrane</keyword>
<reference evidence="2" key="1">
    <citation type="journal article" date="2021" name="PeerJ">
        <title>Extensive microbial diversity within the chicken gut microbiome revealed by metagenomics and culture.</title>
        <authorList>
            <person name="Gilroy R."/>
            <person name="Ravi A."/>
            <person name="Getino M."/>
            <person name="Pursley I."/>
            <person name="Horton D.L."/>
            <person name="Alikhan N.F."/>
            <person name="Baker D."/>
            <person name="Gharbi K."/>
            <person name="Hall N."/>
            <person name="Watson M."/>
            <person name="Adriaenssens E.M."/>
            <person name="Foster-Nyarko E."/>
            <person name="Jarju S."/>
            <person name="Secka A."/>
            <person name="Antonio M."/>
            <person name="Oren A."/>
            <person name="Chaudhuri R.R."/>
            <person name="La Ragione R."/>
            <person name="Hildebrand F."/>
            <person name="Pallen M.J."/>
        </authorList>
    </citation>
    <scope>NUCLEOTIDE SEQUENCE</scope>
    <source>
        <strain evidence="2">2189</strain>
    </source>
</reference>
<dbReference type="Proteomes" id="UP000886847">
    <property type="component" value="Unassembled WGS sequence"/>
</dbReference>
<dbReference type="InterPro" id="IPR049713">
    <property type="entry name" value="Pr6Pr-like"/>
</dbReference>
<feature type="transmembrane region" description="Helical" evidence="1">
    <location>
        <begin position="196"/>
        <end position="216"/>
    </location>
</feature>
<accession>A0A9D2AUN1</accession>